<feature type="domain" description="Reverse transcriptase Ty1/copia-type" evidence="1">
    <location>
        <begin position="24"/>
        <end position="267"/>
    </location>
</feature>
<protein>
    <recommendedName>
        <fullName evidence="1">Reverse transcriptase Ty1/copia-type domain-containing protein</fullName>
    </recommendedName>
</protein>
<accession>A0ABR0UDA2</accession>
<evidence type="ECO:0000313" key="2">
    <source>
        <dbReference type="EMBL" id="KAK6120508.1"/>
    </source>
</evidence>
<proteinExistence type="predicted"/>
<name>A0ABR0UDA2_REHGL</name>
<sequence length="453" mass="51987">MSQALDDTHWIQAMQEELNQFERNKVWELVQRPTHQNVIGTKWVFRNKMNEKGSVVRNKARLVAKGYCQEEGIDFDETFAPVARLEAIRMFLAYAAHKNFTVYQMDVKSAFLNGLLEEEVYVEQPPGFEQKTLGDKVYKLKKALYGLKQAPRAWYDTLSQFLTENGFTKGKVDRMLFRIQDGKSILLVQIYVDDIIFGSTNKELCDKFSNLMQSKFEMSMMGEMTFFLGLQVKQLKDGTFISQTKYTKDLMKKFGMEEKSSVKIPMNTSVKMNMDADGKAVDQTRYRALIGSLLYLTSSRPDITFAVGICARFQSAPKESHMTAAKRILRYLKGCQEVGLWYPKKVGFKLIGYSDSDYAGCRVDRKSTSGTCQMLGNRLVSWFSKKKNSIATYTAEAKYIAAGNCCAQVLWMRQQLRDYEIEEKEILIMCDNTSAIAITQNPVLHSRTKHIDF</sequence>
<dbReference type="Pfam" id="PF07727">
    <property type="entry name" value="RVT_2"/>
    <property type="match status" value="1"/>
</dbReference>
<reference evidence="2 3" key="1">
    <citation type="journal article" date="2021" name="Comput. Struct. Biotechnol. J.">
        <title>De novo genome assembly of the potent medicinal plant Rehmannia glutinosa using nanopore technology.</title>
        <authorList>
            <person name="Ma L."/>
            <person name="Dong C."/>
            <person name="Song C."/>
            <person name="Wang X."/>
            <person name="Zheng X."/>
            <person name="Niu Y."/>
            <person name="Chen S."/>
            <person name="Feng W."/>
        </authorList>
    </citation>
    <scope>NUCLEOTIDE SEQUENCE [LARGE SCALE GENOMIC DNA]</scope>
    <source>
        <strain evidence="2">DH-2019</strain>
    </source>
</reference>
<evidence type="ECO:0000259" key="1">
    <source>
        <dbReference type="Pfam" id="PF07727"/>
    </source>
</evidence>
<dbReference type="EMBL" id="JABTTQ020003067">
    <property type="protein sequence ID" value="KAK6120508.1"/>
    <property type="molecule type" value="Genomic_DNA"/>
</dbReference>
<dbReference type="PANTHER" id="PTHR11439">
    <property type="entry name" value="GAG-POL-RELATED RETROTRANSPOSON"/>
    <property type="match status" value="1"/>
</dbReference>
<dbReference type="InterPro" id="IPR013103">
    <property type="entry name" value="RVT_2"/>
</dbReference>
<comment type="caution">
    <text evidence="2">The sequence shown here is derived from an EMBL/GenBank/DDBJ whole genome shotgun (WGS) entry which is preliminary data.</text>
</comment>
<dbReference type="CDD" id="cd09272">
    <property type="entry name" value="RNase_HI_RT_Ty1"/>
    <property type="match status" value="1"/>
</dbReference>
<dbReference type="InterPro" id="IPR043502">
    <property type="entry name" value="DNA/RNA_pol_sf"/>
</dbReference>
<evidence type="ECO:0000313" key="3">
    <source>
        <dbReference type="Proteomes" id="UP001318860"/>
    </source>
</evidence>
<gene>
    <name evidence="2" type="ORF">DH2020_045766</name>
</gene>
<dbReference type="PANTHER" id="PTHR11439:SF483">
    <property type="entry name" value="PEPTIDE SYNTHASE GLIP-LIKE, PUTATIVE (AFU_ORTHOLOGUE AFUA_3G12920)-RELATED"/>
    <property type="match status" value="1"/>
</dbReference>
<dbReference type="Proteomes" id="UP001318860">
    <property type="component" value="Unassembled WGS sequence"/>
</dbReference>
<organism evidence="2 3">
    <name type="scientific">Rehmannia glutinosa</name>
    <name type="common">Chinese foxglove</name>
    <dbReference type="NCBI Taxonomy" id="99300"/>
    <lineage>
        <taxon>Eukaryota</taxon>
        <taxon>Viridiplantae</taxon>
        <taxon>Streptophyta</taxon>
        <taxon>Embryophyta</taxon>
        <taxon>Tracheophyta</taxon>
        <taxon>Spermatophyta</taxon>
        <taxon>Magnoliopsida</taxon>
        <taxon>eudicotyledons</taxon>
        <taxon>Gunneridae</taxon>
        <taxon>Pentapetalae</taxon>
        <taxon>asterids</taxon>
        <taxon>lamiids</taxon>
        <taxon>Lamiales</taxon>
        <taxon>Orobanchaceae</taxon>
        <taxon>Rehmannieae</taxon>
        <taxon>Rehmannia</taxon>
    </lineage>
</organism>
<dbReference type="SUPFAM" id="SSF56672">
    <property type="entry name" value="DNA/RNA polymerases"/>
    <property type="match status" value="1"/>
</dbReference>
<keyword evidence="3" id="KW-1185">Reference proteome</keyword>